<organism evidence="1 2">
    <name type="scientific">Panagrolaimus sp. JU765</name>
    <dbReference type="NCBI Taxonomy" id="591449"/>
    <lineage>
        <taxon>Eukaryota</taxon>
        <taxon>Metazoa</taxon>
        <taxon>Ecdysozoa</taxon>
        <taxon>Nematoda</taxon>
        <taxon>Chromadorea</taxon>
        <taxon>Rhabditida</taxon>
        <taxon>Tylenchina</taxon>
        <taxon>Panagrolaimomorpha</taxon>
        <taxon>Panagrolaimoidea</taxon>
        <taxon>Panagrolaimidae</taxon>
        <taxon>Panagrolaimus</taxon>
    </lineage>
</organism>
<accession>A0AC34PY43</accession>
<dbReference type="Proteomes" id="UP000887576">
    <property type="component" value="Unplaced"/>
</dbReference>
<proteinExistence type="predicted"/>
<evidence type="ECO:0000313" key="2">
    <source>
        <dbReference type="WBParaSite" id="JU765_v2.g11093.t1"/>
    </source>
</evidence>
<dbReference type="WBParaSite" id="JU765_v2.g11093.t1">
    <property type="protein sequence ID" value="JU765_v2.g11093.t1"/>
    <property type="gene ID" value="JU765_v2.g11093"/>
</dbReference>
<evidence type="ECO:0000313" key="1">
    <source>
        <dbReference type="Proteomes" id="UP000887576"/>
    </source>
</evidence>
<name>A0AC34PY43_9BILA</name>
<protein>
    <submittedName>
        <fullName evidence="2">Uncharacterized protein</fullName>
    </submittedName>
</protein>
<sequence length="82" mass="9228">MAMKNNAHSSGPSNLVFQNPKFVFFIINDFKIGTKIVKRYFFRRTCTLDTPLVELIKGHRIATTDSNTPLPQLTTVAANSKN</sequence>
<reference evidence="2" key="1">
    <citation type="submission" date="2022-11" db="UniProtKB">
        <authorList>
            <consortium name="WormBaseParasite"/>
        </authorList>
    </citation>
    <scope>IDENTIFICATION</scope>
</reference>